<evidence type="ECO:0000256" key="5">
    <source>
        <dbReference type="ARBA" id="ARBA00022741"/>
    </source>
</evidence>
<dbReference type="Pfam" id="PF22590">
    <property type="entry name" value="Cas3-like_C_2"/>
    <property type="match status" value="1"/>
</dbReference>
<dbReference type="GO" id="GO:0003724">
    <property type="term" value="F:RNA helicase activity"/>
    <property type="evidence" value="ECO:0007669"/>
    <property type="project" value="TreeGrafter"/>
</dbReference>
<dbReference type="GO" id="GO:0046872">
    <property type="term" value="F:metal ion binding"/>
    <property type="evidence" value="ECO:0007669"/>
    <property type="project" value="UniProtKB-KW"/>
</dbReference>
<accession>A0A1I2B830</accession>
<evidence type="ECO:0000256" key="7">
    <source>
        <dbReference type="ARBA" id="ARBA00022806"/>
    </source>
</evidence>
<dbReference type="GO" id="GO:0003723">
    <property type="term" value="F:RNA binding"/>
    <property type="evidence" value="ECO:0007669"/>
    <property type="project" value="TreeGrafter"/>
</dbReference>
<dbReference type="InterPro" id="IPR006483">
    <property type="entry name" value="CRISPR-assoc_Cas3_HD"/>
</dbReference>
<dbReference type="STRING" id="930128.SAMN05192532_102145"/>
<gene>
    <name evidence="11" type="ORF">SAMN05192532_102145</name>
</gene>
<dbReference type="GO" id="GO:0016787">
    <property type="term" value="F:hydrolase activity"/>
    <property type="evidence" value="ECO:0007669"/>
    <property type="project" value="UniProtKB-KW"/>
</dbReference>
<dbReference type="PROSITE" id="PS51643">
    <property type="entry name" value="HD_CAS3"/>
    <property type="match status" value="1"/>
</dbReference>
<dbReference type="Pfam" id="PF18019">
    <property type="entry name" value="Cas3_HD"/>
    <property type="match status" value="1"/>
</dbReference>
<keyword evidence="6" id="KW-0378">Hydrolase</keyword>
<evidence type="ECO:0000256" key="4">
    <source>
        <dbReference type="ARBA" id="ARBA00022723"/>
    </source>
</evidence>
<dbReference type="NCBIfam" id="TIGR01596">
    <property type="entry name" value="cas3_HD"/>
    <property type="match status" value="1"/>
</dbReference>
<keyword evidence="8" id="KW-0067">ATP-binding</keyword>
<dbReference type="SUPFAM" id="SSF52540">
    <property type="entry name" value="P-loop containing nucleoside triphosphate hydrolases"/>
    <property type="match status" value="1"/>
</dbReference>
<dbReference type="InterPro" id="IPR054712">
    <property type="entry name" value="Cas3-like_dom"/>
</dbReference>
<comment type="similarity">
    <text evidence="1">In the N-terminal section; belongs to the CRISPR-associated nuclease Cas3-HD family.</text>
</comment>
<dbReference type="PANTHER" id="PTHR47963">
    <property type="entry name" value="DEAD-BOX ATP-DEPENDENT RNA HELICASE 47, MITOCHONDRIAL"/>
    <property type="match status" value="1"/>
</dbReference>
<evidence type="ECO:0000256" key="9">
    <source>
        <dbReference type="ARBA" id="ARBA00023118"/>
    </source>
</evidence>
<dbReference type="GO" id="GO:0051607">
    <property type="term" value="P:defense response to virus"/>
    <property type="evidence" value="ECO:0007669"/>
    <property type="project" value="UniProtKB-KW"/>
</dbReference>
<dbReference type="GO" id="GO:0004519">
    <property type="term" value="F:endonuclease activity"/>
    <property type="evidence" value="ECO:0007669"/>
    <property type="project" value="UniProtKB-KW"/>
</dbReference>
<evidence type="ECO:0000256" key="1">
    <source>
        <dbReference type="ARBA" id="ARBA00006847"/>
    </source>
</evidence>
<keyword evidence="9" id="KW-0051">Antiviral defense</keyword>
<feature type="domain" description="HD Cas3-type" evidence="10">
    <location>
        <begin position="34"/>
        <end position="219"/>
    </location>
</feature>
<comment type="similarity">
    <text evidence="2">In the central section; belongs to the CRISPR-associated helicase Cas3 family.</text>
</comment>
<dbReference type="InterPro" id="IPR050547">
    <property type="entry name" value="DEAD_box_RNA_helicases"/>
</dbReference>
<evidence type="ECO:0000256" key="8">
    <source>
        <dbReference type="ARBA" id="ARBA00022840"/>
    </source>
</evidence>
<keyword evidence="12" id="KW-1185">Reference proteome</keyword>
<keyword evidence="7 11" id="KW-0347">Helicase</keyword>
<dbReference type="Proteomes" id="UP000199516">
    <property type="component" value="Unassembled WGS sequence"/>
</dbReference>
<evidence type="ECO:0000259" key="10">
    <source>
        <dbReference type="PROSITE" id="PS51643"/>
    </source>
</evidence>
<dbReference type="NCBIfam" id="TIGR01587">
    <property type="entry name" value="cas3_core"/>
    <property type="match status" value="1"/>
</dbReference>
<keyword evidence="4" id="KW-0479">Metal-binding</keyword>
<dbReference type="GO" id="GO:0005524">
    <property type="term" value="F:ATP binding"/>
    <property type="evidence" value="ECO:0007669"/>
    <property type="project" value="UniProtKB-KW"/>
</dbReference>
<dbReference type="InterPro" id="IPR027417">
    <property type="entry name" value="P-loop_NTPase"/>
</dbReference>
<dbReference type="CDD" id="cd09641">
    <property type="entry name" value="Cas3''_I"/>
    <property type="match status" value="1"/>
</dbReference>
<reference evidence="11 12" key="1">
    <citation type="submission" date="2016-10" db="EMBL/GenBank/DDBJ databases">
        <authorList>
            <person name="de Groot N.N."/>
        </authorList>
    </citation>
    <scope>NUCLEOTIDE SEQUENCE [LARGE SCALE GENOMIC DNA]</scope>
    <source>
        <strain evidence="11 12">DSM 23995</strain>
    </source>
</reference>
<evidence type="ECO:0000256" key="3">
    <source>
        <dbReference type="ARBA" id="ARBA00022722"/>
    </source>
</evidence>
<evidence type="ECO:0000256" key="2">
    <source>
        <dbReference type="ARBA" id="ARBA00009046"/>
    </source>
</evidence>
<organism evidence="11 12">
    <name type="scientific">Alteribacillus iranensis</name>
    <dbReference type="NCBI Taxonomy" id="930128"/>
    <lineage>
        <taxon>Bacteria</taxon>
        <taxon>Bacillati</taxon>
        <taxon>Bacillota</taxon>
        <taxon>Bacilli</taxon>
        <taxon>Bacillales</taxon>
        <taxon>Bacillaceae</taxon>
        <taxon>Alteribacillus</taxon>
    </lineage>
</organism>
<name>A0A1I2B830_9BACI</name>
<keyword evidence="5" id="KW-0547">Nucleotide-binding</keyword>
<proteinExistence type="inferred from homology"/>
<dbReference type="AlphaFoldDB" id="A0A1I2B830"/>
<evidence type="ECO:0000256" key="6">
    <source>
        <dbReference type="ARBA" id="ARBA00022801"/>
    </source>
</evidence>
<dbReference type="Gene3D" id="3.40.50.300">
    <property type="entry name" value="P-loop containing nucleotide triphosphate hydrolases"/>
    <property type="match status" value="2"/>
</dbReference>
<protein>
    <submittedName>
        <fullName evidence="11">CRISPR-associated endonuclease/helicase Cas3</fullName>
    </submittedName>
</protein>
<evidence type="ECO:0000313" key="12">
    <source>
        <dbReference type="Proteomes" id="UP000199516"/>
    </source>
</evidence>
<dbReference type="InterPro" id="IPR038257">
    <property type="entry name" value="CRISPR-assoc_Cas3_HD_sf"/>
</dbReference>
<keyword evidence="11" id="KW-0255">Endonuclease</keyword>
<keyword evidence="3" id="KW-0540">Nuclease</keyword>
<dbReference type="InterPro" id="IPR006474">
    <property type="entry name" value="Helicase_Cas3_CRISPR-ass_core"/>
</dbReference>
<sequence>MEISYFFTNNKTPRRHAAFGGFSKGGIELKWYAKSENEESIREHTDKLLENLVILKEHLREEQKLDKAFWDLLTRIVEYHDIGKFDLRFQNKIHEHLGKSRPFSLKRETFVPHNYISVALMPLAEWDLSEELKKAAAQAVGYHHERDVELDPSLVKDIVKQELSPYLEEIQSQMKLSLPDKIKAKPVTWLRRRVKPTADESLFYYYVLLKGFLHRLDHASSAGILVEEGIQEEISEYTNQFFKERLKKPKRPLQVFSEEQREAHVLAVAQTGMGKTEAALLWAGNRKLFFTLPLRVSLNAMYSRIINDQNIAFPSEHTGLLHSTSMEIMEKHYKEKQETEYSEPLHEQTRQLSKRLTLTTIDQILKFPFYYLGFEKELATMCGAKVVIDELQAYDPKIAAMLIRSLEMIDRIGGSFMIMTATLPGIYKNYILNNERISKKSVTYKVFYDNTLRHRVRLLSSSILDERDTIAEKAERKKVLVICNTVDRAKEMYFSLEQVTSQVYLLHSQFKAKDRQTLEQHIQDFVQQDEPGVWVTTQLVEASLDIDFDELHSEISPLDSQFQRYGRCYRKRELTEQEPNIFVYTEDVSGKGTVYMEDITDRSIDLLQGRQKEELEEKTKMELIEDLYDERKLEGTAFWREFQEAVSYFDSIEPYQLTGKEAQNYLRNIQNIKVLPEDDEDILDLIEKYKNEDEQGKRRVRKQLERHSISVNKYRATNQNLVHQAGLPTRLGDFYLIECEYDFDQETKKGFGLTLNKNENLASFL</sequence>
<dbReference type="Gene3D" id="1.10.3210.30">
    <property type="match status" value="1"/>
</dbReference>
<dbReference type="PANTHER" id="PTHR47963:SF9">
    <property type="entry name" value="CRISPR-ASSOCIATED ENDONUCLEASE_HELICASE CAS3"/>
    <property type="match status" value="1"/>
</dbReference>
<evidence type="ECO:0000313" key="11">
    <source>
        <dbReference type="EMBL" id="SFE52362.1"/>
    </source>
</evidence>
<dbReference type="EMBL" id="FONT01000002">
    <property type="protein sequence ID" value="SFE52362.1"/>
    <property type="molecule type" value="Genomic_DNA"/>
</dbReference>